<evidence type="ECO:0000256" key="6">
    <source>
        <dbReference type="ARBA" id="ARBA00023157"/>
    </source>
</evidence>
<feature type="disulfide bond" evidence="8">
    <location>
        <begin position="41"/>
        <end position="78"/>
    </location>
</feature>
<evidence type="ECO:0000256" key="8">
    <source>
        <dbReference type="PIRSR" id="PIRSR601461-2"/>
    </source>
</evidence>
<keyword evidence="6 8" id="KW-1015">Disulfide bond</keyword>
<evidence type="ECO:0000256" key="3">
    <source>
        <dbReference type="ARBA" id="ARBA00022750"/>
    </source>
</evidence>
<sequence length="122" mass="13264">MAVVWMKNKLNNQEVKEKVLNYVNELCESIPSPGGESLIDCNTISNMTNLTFTIGGKPHVLTPEQYILKMGEGVAAICISGFMALDVPPPKGPLWILGDVFMGAYHTVFDYGNLKVGFAEAA</sequence>
<dbReference type="InterPro" id="IPR021109">
    <property type="entry name" value="Peptidase_aspartic_dom_sf"/>
</dbReference>
<dbReference type="AlphaFoldDB" id="A0A2Z7BS99"/>
<evidence type="ECO:0000313" key="10">
    <source>
        <dbReference type="EMBL" id="KZV37482.1"/>
    </source>
</evidence>
<evidence type="ECO:0000256" key="4">
    <source>
        <dbReference type="ARBA" id="ARBA00022801"/>
    </source>
</evidence>
<dbReference type="GO" id="GO:0006508">
    <property type="term" value="P:proteolysis"/>
    <property type="evidence" value="ECO:0007669"/>
    <property type="project" value="UniProtKB-KW"/>
</dbReference>
<reference evidence="10 11" key="1">
    <citation type="journal article" date="2015" name="Proc. Natl. Acad. Sci. U.S.A.">
        <title>The resurrection genome of Boea hygrometrica: A blueprint for survival of dehydration.</title>
        <authorList>
            <person name="Xiao L."/>
            <person name="Yang G."/>
            <person name="Zhang L."/>
            <person name="Yang X."/>
            <person name="Zhao S."/>
            <person name="Ji Z."/>
            <person name="Zhou Q."/>
            <person name="Hu M."/>
            <person name="Wang Y."/>
            <person name="Chen M."/>
            <person name="Xu Y."/>
            <person name="Jin H."/>
            <person name="Xiao X."/>
            <person name="Hu G."/>
            <person name="Bao F."/>
            <person name="Hu Y."/>
            <person name="Wan P."/>
            <person name="Li L."/>
            <person name="Deng X."/>
            <person name="Kuang T."/>
            <person name="Xiang C."/>
            <person name="Zhu J.K."/>
            <person name="Oliver M.J."/>
            <person name="He Y."/>
        </authorList>
    </citation>
    <scope>NUCLEOTIDE SEQUENCE [LARGE SCALE GENOMIC DNA]</scope>
    <source>
        <strain evidence="11">cv. XS01</strain>
    </source>
</reference>
<dbReference type="Pfam" id="PF00026">
    <property type="entry name" value="Asp"/>
    <property type="match status" value="1"/>
</dbReference>
<evidence type="ECO:0000256" key="2">
    <source>
        <dbReference type="ARBA" id="ARBA00022670"/>
    </source>
</evidence>
<dbReference type="EMBL" id="KV002811">
    <property type="protein sequence ID" value="KZV37482.1"/>
    <property type="molecule type" value="Genomic_DNA"/>
</dbReference>
<dbReference type="PANTHER" id="PTHR47966:SF28">
    <property type="entry name" value="OS01G0290000 PROTEIN"/>
    <property type="match status" value="1"/>
</dbReference>
<protein>
    <submittedName>
        <fullName evidence="10">Aspartic protein oryzasin-1-like</fullName>
    </submittedName>
</protein>
<dbReference type="OrthoDB" id="771136at2759"/>
<keyword evidence="7" id="KW-0325">Glycoprotein</keyword>
<evidence type="ECO:0000259" key="9">
    <source>
        <dbReference type="PROSITE" id="PS51767"/>
    </source>
</evidence>
<dbReference type="InterPro" id="IPR001461">
    <property type="entry name" value="Aspartic_peptidase_A1"/>
</dbReference>
<dbReference type="InterPro" id="IPR033121">
    <property type="entry name" value="PEPTIDASE_A1"/>
</dbReference>
<dbReference type="PROSITE" id="PS51767">
    <property type="entry name" value="PEPTIDASE_A1"/>
    <property type="match status" value="1"/>
</dbReference>
<evidence type="ECO:0000256" key="1">
    <source>
        <dbReference type="ARBA" id="ARBA00007447"/>
    </source>
</evidence>
<organism evidence="10 11">
    <name type="scientific">Dorcoceras hygrometricum</name>
    <dbReference type="NCBI Taxonomy" id="472368"/>
    <lineage>
        <taxon>Eukaryota</taxon>
        <taxon>Viridiplantae</taxon>
        <taxon>Streptophyta</taxon>
        <taxon>Embryophyta</taxon>
        <taxon>Tracheophyta</taxon>
        <taxon>Spermatophyta</taxon>
        <taxon>Magnoliopsida</taxon>
        <taxon>eudicotyledons</taxon>
        <taxon>Gunneridae</taxon>
        <taxon>Pentapetalae</taxon>
        <taxon>asterids</taxon>
        <taxon>lamiids</taxon>
        <taxon>Lamiales</taxon>
        <taxon>Gesneriaceae</taxon>
        <taxon>Didymocarpoideae</taxon>
        <taxon>Trichosporeae</taxon>
        <taxon>Loxocarpinae</taxon>
        <taxon>Dorcoceras</taxon>
    </lineage>
</organism>
<dbReference type="FunFam" id="2.40.70.10:FF:000002">
    <property type="entry name" value="Vacuolar aspartic proteinase"/>
    <property type="match status" value="1"/>
</dbReference>
<evidence type="ECO:0000256" key="7">
    <source>
        <dbReference type="ARBA" id="ARBA00023180"/>
    </source>
</evidence>
<gene>
    <name evidence="10" type="ORF">F511_43845</name>
</gene>
<keyword evidence="3" id="KW-0064">Aspartyl protease</keyword>
<dbReference type="PANTHER" id="PTHR47966">
    <property type="entry name" value="BETA-SITE APP-CLEAVING ENZYME, ISOFORM A-RELATED"/>
    <property type="match status" value="1"/>
</dbReference>
<dbReference type="Proteomes" id="UP000250235">
    <property type="component" value="Unassembled WGS sequence"/>
</dbReference>
<feature type="domain" description="Peptidase A1" evidence="9">
    <location>
        <begin position="1"/>
        <end position="119"/>
    </location>
</feature>
<evidence type="ECO:0000313" key="11">
    <source>
        <dbReference type="Proteomes" id="UP000250235"/>
    </source>
</evidence>
<keyword evidence="2" id="KW-0645">Protease</keyword>
<proteinExistence type="inferred from homology"/>
<dbReference type="SUPFAM" id="SSF50630">
    <property type="entry name" value="Acid proteases"/>
    <property type="match status" value="1"/>
</dbReference>
<evidence type="ECO:0000256" key="5">
    <source>
        <dbReference type="ARBA" id="ARBA00023145"/>
    </source>
</evidence>
<keyword evidence="4" id="KW-0378">Hydrolase</keyword>
<keyword evidence="11" id="KW-1185">Reference proteome</keyword>
<comment type="similarity">
    <text evidence="1">Belongs to the peptidase A1 family.</text>
</comment>
<keyword evidence="5" id="KW-0865">Zymogen</keyword>
<dbReference type="Gene3D" id="2.40.70.10">
    <property type="entry name" value="Acid Proteases"/>
    <property type="match status" value="1"/>
</dbReference>
<dbReference type="GO" id="GO:0004190">
    <property type="term" value="F:aspartic-type endopeptidase activity"/>
    <property type="evidence" value="ECO:0007669"/>
    <property type="project" value="UniProtKB-KW"/>
</dbReference>
<name>A0A2Z7BS99_9LAMI</name>
<accession>A0A2Z7BS99</accession>